<feature type="compositionally biased region" description="Basic residues" evidence="1">
    <location>
        <begin position="495"/>
        <end position="508"/>
    </location>
</feature>
<name>A0AAV6UID0_9ARAC</name>
<feature type="signal peptide" evidence="3">
    <location>
        <begin position="1"/>
        <end position="20"/>
    </location>
</feature>
<feature type="compositionally biased region" description="Basic and acidic residues" evidence="1">
    <location>
        <begin position="1283"/>
        <end position="1295"/>
    </location>
</feature>
<evidence type="ECO:0000256" key="3">
    <source>
        <dbReference type="SAM" id="SignalP"/>
    </source>
</evidence>
<feature type="region of interest" description="Disordered" evidence="1">
    <location>
        <begin position="937"/>
        <end position="977"/>
    </location>
</feature>
<evidence type="ECO:0000256" key="1">
    <source>
        <dbReference type="SAM" id="MobiDB-lite"/>
    </source>
</evidence>
<evidence type="ECO:0000313" key="4">
    <source>
        <dbReference type="EMBL" id="KAG8184170.1"/>
    </source>
</evidence>
<keyword evidence="3" id="KW-0732">Signal</keyword>
<organism evidence="4 5">
    <name type="scientific">Oedothorax gibbosus</name>
    <dbReference type="NCBI Taxonomy" id="931172"/>
    <lineage>
        <taxon>Eukaryota</taxon>
        <taxon>Metazoa</taxon>
        <taxon>Ecdysozoa</taxon>
        <taxon>Arthropoda</taxon>
        <taxon>Chelicerata</taxon>
        <taxon>Arachnida</taxon>
        <taxon>Araneae</taxon>
        <taxon>Araneomorphae</taxon>
        <taxon>Entelegynae</taxon>
        <taxon>Araneoidea</taxon>
        <taxon>Linyphiidae</taxon>
        <taxon>Erigoninae</taxon>
        <taxon>Oedothorax</taxon>
    </lineage>
</organism>
<gene>
    <name evidence="4" type="ORF">JTE90_010211</name>
</gene>
<reference evidence="4 5" key="1">
    <citation type="journal article" date="2022" name="Nat. Ecol. Evol.">
        <title>A masculinizing supergene underlies an exaggerated male reproductive morph in a spider.</title>
        <authorList>
            <person name="Hendrickx F."/>
            <person name="De Corte Z."/>
            <person name="Sonet G."/>
            <person name="Van Belleghem S.M."/>
            <person name="Kostlbacher S."/>
            <person name="Vangestel C."/>
        </authorList>
    </citation>
    <scope>NUCLEOTIDE SEQUENCE [LARGE SCALE GENOMIC DNA]</scope>
    <source>
        <strain evidence="4">W744_W776</strain>
    </source>
</reference>
<feature type="transmembrane region" description="Helical" evidence="2">
    <location>
        <begin position="1118"/>
        <end position="1141"/>
    </location>
</feature>
<keyword evidence="2" id="KW-0472">Membrane</keyword>
<sequence length="1368" mass="155145">MLSPLEVGLLLFCCSGIVLSLKQSPLEGRLNPFDESRSPKLPHPTVKIRNPGVLRRRYLHDTTLNVLLPIHETPSDSPIYSVGVSHRSINAQPLYPSDVQIQGRSSEDILSYEPSVFRSVHKITNNSPANSKQFIRNSTKSLFEVLSQPLKRDEFSIRDEVYTPFPFVNPRFVVRHSPRSYKNGNHKSLPSVSSQSSAQPSVPKQKLRNLSSPGYTTYRVAVDIAINNTNETDAERPIEHSQPLLPLDVSKRRYWYDNNSPSTTRHPHPHYKVKSNYPSDQAENIYKFNHAIPFASTQSHRLSAIDRGRKKRPMKPNHSDTSKSEDLYFRSNNTNGSIEQNNETNIAKLLSSLHDVDIYKVGRREQMQPIQQIKTTNNNISVVPHMKDRVFSMTNKPGYIYNKTQPVNTAFQAKIYRKPHLSAKNVPTNSSLQYKQASSLEPRADEYELATGESYSGNPNFSDRIITPLKFEKELQLQQAEDKLNTNEKSTTRSQPKRVIKRRKKPKRLKSEPSPKADPGLEDSLIILVDGSNTHNYLVTDNVRGEDLLKLRNKKLLKLPSSFPESIDTKLENKSTSVLPNKAILQLVKDFESSSRLDNDIQREPKNKLNNISESNLLNTTNSDNLALQNKYEPNSTTNSVSRQGRNRNLFRTGSTETQPKNETIAKNSSNNLKNSSNLFNYTYHISAMERGSLFPHDPLDDTNDFDKKSLLSFNYSISLPDNSTLDNSSRKLSLYEALRPRLRQTQTNESTDEIEIKLPILGSSKPQLKLDSIAFNKAPRNIGNTNVSASNTFGEDSLHIVENSTDGSMKNLAKRVDSHFGPESLLKTLRNITSYLNRPSSRQFSNSPVIHTNIQYNDNVEVNNGSQIVKRQRVSPRFKVRFDYQPNTTDSPVYESHETLSSTTLEYTTETSTDFEPVPASTDTTVEATAVSFLSDETPSTFPEGMTSEITTKPPEQDVNRRPKMTDNTHSENDFKRPKLTSKTFYDYLMKAAERNASYNFTLPEFRPGNFYRYDGFYPRKPLLDAAYSRPPPFFKVRLSTKSPITEETTTFESKRTSILVSSTFYPNRMQDITMRFGNNNLNPTTPLPARKSFDEPDEPDEFRLSSESGSFTMEKLAYLLIGTCCGLSVLCLCVVVIAIKCRRRMVEKRIKAHFRKRMFPDPRPLKDDPWLHQQMYDHFFYANNNNNTGLLPDSSRSSRNSCNCHCVTWTLGARNLDSSSRPTPSTNRSNSSLYLCGQKKLPFGAASTLRFESMLGRKRPTVRNDDPPPAPDSSSSPESDSLEHDSSDSSEEPRQCTCINYNIWPMPGDVRRFGVCPGHYVTDDCGHTPDDMGPLPRDCPPPVTGSNYLDRPGGRVFWSSNDERLI</sequence>
<evidence type="ECO:0000313" key="5">
    <source>
        <dbReference type="Proteomes" id="UP000827092"/>
    </source>
</evidence>
<feature type="compositionally biased region" description="Basic and acidic residues" evidence="1">
    <location>
        <begin position="956"/>
        <end position="977"/>
    </location>
</feature>
<feature type="compositionally biased region" description="Polar residues" evidence="1">
    <location>
        <begin position="650"/>
        <end position="666"/>
    </location>
</feature>
<keyword evidence="2" id="KW-0812">Transmembrane</keyword>
<keyword evidence="5" id="KW-1185">Reference proteome</keyword>
<accession>A0AAV6UID0</accession>
<dbReference type="Proteomes" id="UP000827092">
    <property type="component" value="Unassembled WGS sequence"/>
</dbReference>
<feature type="region of interest" description="Disordered" evidence="1">
    <location>
        <begin position="1258"/>
        <end position="1295"/>
    </location>
</feature>
<feature type="compositionally biased region" description="Low complexity" evidence="1">
    <location>
        <begin position="187"/>
        <end position="204"/>
    </location>
</feature>
<protein>
    <submittedName>
        <fullName evidence="4">Uncharacterized protein</fullName>
    </submittedName>
</protein>
<comment type="caution">
    <text evidence="4">The sequence shown here is derived from an EMBL/GenBank/DDBJ whole genome shotgun (WGS) entry which is preliminary data.</text>
</comment>
<feature type="region of interest" description="Disordered" evidence="1">
    <location>
        <begin position="480"/>
        <end position="521"/>
    </location>
</feature>
<feature type="region of interest" description="Disordered" evidence="1">
    <location>
        <begin position="178"/>
        <end position="211"/>
    </location>
</feature>
<feature type="region of interest" description="Disordered" evidence="1">
    <location>
        <begin position="1078"/>
        <end position="1107"/>
    </location>
</feature>
<keyword evidence="2" id="KW-1133">Transmembrane helix</keyword>
<feature type="compositionally biased region" description="Basic and acidic residues" evidence="1">
    <location>
        <begin position="317"/>
        <end position="328"/>
    </location>
</feature>
<feature type="region of interest" description="Disordered" evidence="1">
    <location>
        <begin position="629"/>
        <end position="672"/>
    </location>
</feature>
<dbReference type="EMBL" id="JAFNEN010000385">
    <property type="protein sequence ID" value="KAG8184170.1"/>
    <property type="molecule type" value="Genomic_DNA"/>
</dbReference>
<feature type="chain" id="PRO_5043417333" evidence="3">
    <location>
        <begin position="21"/>
        <end position="1368"/>
    </location>
</feature>
<feature type="compositionally biased region" description="Low complexity" evidence="1">
    <location>
        <begin position="1080"/>
        <end position="1090"/>
    </location>
</feature>
<feature type="compositionally biased region" description="Polar residues" evidence="1">
    <location>
        <begin position="632"/>
        <end position="644"/>
    </location>
</feature>
<evidence type="ECO:0000256" key="2">
    <source>
        <dbReference type="SAM" id="Phobius"/>
    </source>
</evidence>
<feature type="region of interest" description="Disordered" evidence="1">
    <location>
        <begin position="305"/>
        <end position="328"/>
    </location>
</feature>
<proteinExistence type="predicted"/>